<sequence length="166" mass="18342">MENQRPKLSIDLTPADKIVEAAGWLMLAGIWLLVLISYADLPDRIPTHFNLAGKADGFGKKAAIVLLPVIATVLFAGMTVVNRFPHTFNFGVPVTPENARFQYTNATRMMRCMKLGVLILFGFLTIETIGHATGKTDGLGSWFLPVTLLVQFVLITFFLVKSFRGK</sequence>
<keyword evidence="4" id="KW-1185">Reference proteome</keyword>
<feature type="transmembrane region" description="Helical" evidence="1">
    <location>
        <begin position="61"/>
        <end position="81"/>
    </location>
</feature>
<reference evidence="3 4" key="1">
    <citation type="submission" date="2016-10" db="EMBL/GenBank/DDBJ databases">
        <title>Arsenicibacter rosenii gen. nov., sp. nov., an efficient arsenic-methylating bacterium isolated from an arsenic-contaminated paddy soil.</title>
        <authorList>
            <person name="Huang K."/>
        </authorList>
    </citation>
    <scope>NUCLEOTIDE SEQUENCE [LARGE SCALE GENOMIC DNA]</scope>
    <source>
        <strain evidence="3 4">SM-1</strain>
    </source>
</reference>
<evidence type="ECO:0000259" key="2">
    <source>
        <dbReference type="Pfam" id="PF07853"/>
    </source>
</evidence>
<dbReference type="OrthoDB" id="9808690at2"/>
<accession>A0A1S2VIT3</accession>
<name>A0A1S2VIT3_9BACT</name>
<feature type="transmembrane region" description="Helical" evidence="1">
    <location>
        <begin position="115"/>
        <end position="133"/>
    </location>
</feature>
<dbReference type="RefSeq" id="WP_071503769.1">
    <property type="nucleotide sequence ID" value="NZ_MORL01000006.1"/>
</dbReference>
<dbReference type="AlphaFoldDB" id="A0A1S2VIT3"/>
<keyword evidence="1" id="KW-1133">Transmembrane helix</keyword>
<gene>
    <name evidence="3" type="ORF">BLX24_13955</name>
</gene>
<feature type="transmembrane region" description="Helical" evidence="1">
    <location>
        <begin position="21"/>
        <end position="41"/>
    </location>
</feature>
<feature type="domain" description="DUF1648" evidence="2">
    <location>
        <begin position="26"/>
        <end position="71"/>
    </location>
</feature>
<evidence type="ECO:0000313" key="4">
    <source>
        <dbReference type="Proteomes" id="UP000181790"/>
    </source>
</evidence>
<proteinExistence type="predicted"/>
<dbReference type="Pfam" id="PF07853">
    <property type="entry name" value="DUF1648"/>
    <property type="match status" value="1"/>
</dbReference>
<keyword evidence="1" id="KW-0812">Transmembrane</keyword>
<comment type="caution">
    <text evidence="3">The sequence shown here is derived from an EMBL/GenBank/DDBJ whole genome shotgun (WGS) entry which is preliminary data.</text>
</comment>
<dbReference type="Proteomes" id="UP000181790">
    <property type="component" value="Unassembled WGS sequence"/>
</dbReference>
<organism evidence="3 4">
    <name type="scientific">Arsenicibacter rosenii</name>
    <dbReference type="NCBI Taxonomy" id="1750698"/>
    <lineage>
        <taxon>Bacteria</taxon>
        <taxon>Pseudomonadati</taxon>
        <taxon>Bacteroidota</taxon>
        <taxon>Cytophagia</taxon>
        <taxon>Cytophagales</taxon>
        <taxon>Spirosomataceae</taxon>
        <taxon>Arsenicibacter</taxon>
    </lineage>
</organism>
<evidence type="ECO:0000256" key="1">
    <source>
        <dbReference type="SAM" id="Phobius"/>
    </source>
</evidence>
<dbReference type="InterPro" id="IPR012867">
    <property type="entry name" value="DUF1648"/>
</dbReference>
<keyword evidence="1" id="KW-0472">Membrane</keyword>
<dbReference type="EMBL" id="MORL01000006">
    <property type="protein sequence ID" value="OIN58664.1"/>
    <property type="molecule type" value="Genomic_DNA"/>
</dbReference>
<protein>
    <recommendedName>
        <fullName evidence="2">DUF1648 domain-containing protein</fullName>
    </recommendedName>
</protein>
<evidence type="ECO:0000313" key="3">
    <source>
        <dbReference type="EMBL" id="OIN58664.1"/>
    </source>
</evidence>
<feature type="transmembrane region" description="Helical" evidence="1">
    <location>
        <begin position="139"/>
        <end position="160"/>
    </location>
</feature>